<gene>
    <name evidence="6" type="ORF">H4W79_001740</name>
</gene>
<dbReference type="Pfam" id="PF00561">
    <property type="entry name" value="Abhydrolase_1"/>
    <property type="match status" value="1"/>
</dbReference>
<dbReference type="SUPFAM" id="SSF53474">
    <property type="entry name" value="alpha/beta-Hydrolases"/>
    <property type="match status" value="1"/>
</dbReference>
<dbReference type="PANTHER" id="PTHR43248:SF29">
    <property type="entry name" value="TRIPEPTIDYL AMINOPEPTIDASE"/>
    <property type="match status" value="1"/>
</dbReference>
<dbReference type="Proteomes" id="UP000598217">
    <property type="component" value="Unassembled WGS sequence"/>
</dbReference>
<dbReference type="PANTHER" id="PTHR43248">
    <property type="entry name" value="2-SUCCINYL-6-HYDROXY-2,4-CYCLOHEXADIENE-1-CARBOXYLATE SYNTHASE"/>
    <property type="match status" value="1"/>
</dbReference>
<evidence type="ECO:0000259" key="5">
    <source>
        <dbReference type="Pfam" id="PF08386"/>
    </source>
</evidence>
<organism evidence="6 7">
    <name type="scientific">Nocardiopsis terrae</name>
    <dbReference type="NCBI Taxonomy" id="372655"/>
    <lineage>
        <taxon>Bacteria</taxon>
        <taxon>Bacillati</taxon>
        <taxon>Actinomycetota</taxon>
        <taxon>Actinomycetes</taxon>
        <taxon>Streptosporangiales</taxon>
        <taxon>Nocardiopsidaceae</taxon>
        <taxon>Nocardiopsis</taxon>
    </lineage>
</organism>
<dbReference type="Gene3D" id="3.40.50.1820">
    <property type="entry name" value="alpha/beta hydrolase"/>
    <property type="match status" value="1"/>
</dbReference>
<keyword evidence="7" id="KW-1185">Reference proteome</keyword>
<feature type="domain" description="AB hydrolase-1" evidence="4">
    <location>
        <begin position="133"/>
        <end position="310"/>
    </location>
</feature>
<dbReference type="InterPro" id="IPR000073">
    <property type="entry name" value="AB_hydrolase_1"/>
</dbReference>
<dbReference type="PROSITE" id="PS51257">
    <property type="entry name" value="PROKAR_LIPOPROTEIN"/>
    <property type="match status" value="1"/>
</dbReference>
<dbReference type="InterPro" id="IPR029058">
    <property type="entry name" value="AB_hydrolase_fold"/>
</dbReference>
<evidence type="ECO:0000256" key="2">
    <source>
        <dbReference type="ARBA" id="ARBA00022729"/>
    </source>
</evidence>
<dbReference type="InterPro" id="IPR051601">
    <property type="entry name" value="Serine_prot/Carboxylest_S33"/>
</dbReference>
<dbReference type="InterPro" id="IPR013595">
    <property type="entry name" value="Pept_S33_TAP-like_C"/>
</dbReference>
<dbReference type="Pfam" id="PF08386">
    <property type="entry name" value="Abhydrolase_4"/>
    <property type="match status" value="1"/>
</dbReference>
<dbReference type="RefSeq" id="WP_229826209.1">
    <property type="nucleotide sequence ID" value="NZ_BMXJ01000004.1"/>
</dbReference>
<name>A0ABR9HF28_9ACTN</name>
<evidence type="ECO:0000259" key="4">
    <source>
        <dbReference type="Pfam" id="PF00561"/>
    </source>
</evidence>
<evidence type="ECO:0000256" key="1">
    <source>
        <dbReference type="ARBA" id="ARBA00010088"/>
    </source>
</evidence>
<evidence type="ECO:0000313" key="7">
    <source>
        <dbReference type="Proteomes" id="UP000598217"/>
    </source>
</evidence>
<comment type="similarity">
    <text evidence="1">Belongs to the peptidase S33 family.</text>
</comment>
<sequence length="553" mass="59905">MRYGSTPALAAGALVMALTTGCSLIPVIGEGVTEQFGGALELERFRGQQVNWQACYAQSEIDEIVEYWEVDADWLQGLECGAMVVPLDYDDPGRERVQIALFRQPATGPAEQRRGSLVFSPSGPGAGGMEMLSQEILSPEVRAAHDLVSFDPRGVGGRDSASCQGAERENWAQVWGSDRWEDLLSWDLEPDDLTDTDLRDLDEAAREYAEACAEEAGADLLAHMGSVDVARDMDLLRQVLGDDELTYVGYSHGTHLGSVYAELYPDRVGAMVLDGGVDLDIAPEDALVDRAGSVQTAWELFVENCADNRNNCAFSGPDRATGEMSRILGDLDEEPLVLYEPEGAEEVVIDGDVMLEVTSRTLHHEHLWPDLSDALADLAASDHPRAAYFLSYLYTFAYGHPDEFEEEHARADTARTAIECADNPVDAGAVDTADHRDLMVRAHDASPLFGGVAVWPLMVCAHWVEAEASPDGFTAPDAPPIVVVGTVGDPATPYSWSQDLAERLESATLVTYEGSGHGAYGFGYNDCVDDVVDTYLLEGVVPGSGHFCAPEEY</sequence>
<evidence type="ECO:0000313" key="6">
    <source>
        <dbReference type="EMBL" id="MBE1457526.1"/>
    </source>
</evidence>
<accession>A0ABR9HF28</accession>
<feature type="domain" description="Peptidase S33 tripeptidyl aminopeptidase-like C-terminal" evidence="5">
    <location>
        <begin position="446"/>
        <end position="548"/>
    </location>
</feature>
<keyword evidence="2" id="KW-0732">Signal</keyword>
<proteinExistence type="inferred from homology"/>
<protein>
    <submittedName>
        <fullName evidence="6">Pimeloyl-ACP methyl ester carboxylesterase</fullName>
    </submittedName>
</protein>
<evidence type="ECO:0000256" key="3">
    <source>
        <dbReference type="ARBA" id="ARBA00022801"/>
    </source>
</evidence>
<dbReference type="EMBL" id="JADBDY010000001">
    <property type="protein sequence ID" value="MBE1457526.1"/>
    <property type="molecule type" value="Genomic_DNA"/>
</dbReference>
<comment type="caution">
    <text evidence="6">The sequence shown here is derived from an EMBL/GenBank/DDBJ whole genome shotgun (WGS) entry which is preliminary data.</text>
</comment>
<keyword evidence="3" id="KW-0378">Hydrolase</keyword>
<reference evidence="6 7" key="1">
    <citation type="submission" date="2020-10" db="EMBL/GenBank/DDBJ databases">
        <title>Sequencing the genomes of 1000 actinobacteria strains.</title>
        <authorList>
            <person name="Klenk H.-P."/>
        </authorList>
    </citation>
    <scope>NUCLEOTIDE SEQUENCE [LARGE SCALE GENOMIC DNA]</scope>
    <source>
        <strain evidence="6 7">DSM 45157</strain>
    </source>
</reference>